<dbReference type="Proteomes" id="UP001596417">
    <property type="component" value="Unassembled WGS sequence"/>
</dbReference>
<reference evidence="1 2" key="1">
    <citation type="journal article" date="2019" name="Int. J. Syst. Evol. Microbiol.">
        <title>The Global Catalogue of Microorganisms (GCM) 10K type strain sequencing project: providing services to taxonomists for standard genome sequencing and annotation.</title>
        <authorList>
            <consortium name="The Broad Institute Genomics Platform"/>
            <consortium name="The Broad Institute Genome Sequencing Center for Infectious Disease"/>
            <person name="Wu L."/>
            <person name="Ma J."/>
        </authorList>
    </citation>
    <scope>NUCLEOTIDE SEQUENCE [LARGE SCALE GENOMIC DNA]</scope>
    <source>
        <strain evidence="1 2">RDMS1</strain>
    </source>
</reference>
<dbReference type="RefSeq" id="WP_248904973.1">
    <property type="nucleotide sequence ID" value="NZ_CP109979.1"/>
</dbReference>
<accession>A0ABD5YJS1</accession>
<organism evidence="1 2">
    <name type="scientific">Halocatena marina</name>
    <dbReference type="NCBI Taxonomy" id="2934937"/>
    <lineage>
        <taxon>Archaea</taxon>
        <taxon>Methanobacteriati</taxon>
        <taxon>Methanobacteriota</taxon>
        <taxon>Stenosarchaea group</taxon>
        <taxon>Halobacteria</taxon>
        <taxon>Halobacteriales</taxon>
        <taxon>Natronomonadaceae</taxon>
        <taxon>Halocatena</taxon>
    </lineage>
</organism>
<name>A0ABD5YJS1_9EURY</name>
<dbReference type="EMBL" id="JBHTAX010000001">
    <property type="protein sequence ID" value="MFC7189112.1"/>
    <property type="molecule type" value="Genomic_DNA"/>
</dbReference>
<evidence type="ECO:0000313" key="1">
    <source>
        <dbReference type="EMBL" id="MFC7189112.1"/>
    </source>
</evidence>
<sequence length="117" mass="13399">MKRYETRIEDGILSVESANGWEVIGELSDIHELVGGETYTIEYDDHAQVVSWLDTEEDGTFTFDVRDTLDEMSYNDEFISQIVDIDPDATDEDGYSLRTSVFVDLMTEIWDSKGNLE</sequence>
<gene>
    <name evidence="1" type="ORF">ACFQL7_04115</name>
</gene>
<evidence type="ECO:0008006" key="3">
    <source>
        <dbReference type="Google" id="ProtNLM"/>
    </source>
</evidence>
<evidence type="ECO:0000313" key="2">
    <source>
        <dbReference type="Proteomes" id="UP001596417"/>
    </source>
</evidence>
<dbReference type="GeneID" id="76198677"/>
<keyword evidence="2" id="KW-1185">Reference proteome</keyword>
<comment type="caution">
    <text evidence="1">The sequence shown here is derived from an EMBL/GenBank/DDBJ whole genome shotgun (WGS) entry which is preliminary data.</text>
</comment>
<proteinExistence type="predicted"/>
<protein>
    <recommendedName>
        <fullName evidence="3">DUF4178 domain-containing protein</fullName>
    </recommendedName>
</protein>
<dbReference type="AlphaFoldDB" id="A0ABD5YJS1"/>